<evidence type="ECO:0000313" key="8">
    <source>
        <dbReference type="Proteomes" id="UP001279410"/>
    </source>
</evidence>
<organism evidence="7 8">
    <name type="scientific">Lates japonicus</name>
    <name type="common">Japanese lates</name>
    <dbReference type="NCBI Taxonomy" id="270547"/>
    <lineage>
        <taxon>Eukaryota</taxon>
        <taxon>Metazoa</taxon>
        <taxon>Chordata</taxon>
        <taxon>Craniata</taxon>
        <taxon>Vertebrata</taxon>
        <taxon>Euteleostomi</taxon>
        <taxon>Actinopterygii</taxon>
        <taxon>Neopterygii</taxon>
        <taxon>Teleostei</taxon>
        <taxon>Neoteleostei</taxon>
        <taxon>Acanthomorphata</taxon>
        <taxon>Carangaria</taxon>
        <taxon>Carangaria incertae sedis</taxon>
        <taxon>Centropomidae</taxon>
        <taxon>Lates</taxon>
    </lineage>
</organism>
<dbReference type="InterPro" id="IPR036572">
    <property type="entry name" value="Doublecortin_dom_sf"/>
</dbReference>
<dbReference type="PROSITE" id="PS50309">
    <property type="entry name" value="DC"/>
    <property type="match status" value="1"/>
</dbReference>
<dbReference type="GO" id="GO:0035556">
    <property type="term" value="P:intracellular signal transduction"/>
    <property type="evidence" value="ECO:0007669"/>
    <property type="project" value="InterPro"/>
</dbReference>
<evidence type="ECO:0000256" key="1">
    <source>
        <dbReference type="ARBA" id="ARBA00004316"/>
    </source>
</evidence>
<evidence type="ECO:0000313" key="7">
    <source>
        <dbReference type="EMBL" id="GLD59791.1"/>
    </source>
</evidence>
<proteinExistence type="predicted"/>
<dbReference type="Pfam" id="PF03607">
    <property type="entry name" value="DCX"/>
    <property type="match status" value="1"/>
</dbReference>
<keyword evidence="8" id="KW-1185">Reference proteome</keyword>
<evidence type="ECO:0000256" key="5">
    <source>
        <dbReference type="ARBA" id="ARBA00023273"/>
    </source>
</evidence>
<dbReference type="PANTHER" id="PTHR23005:SF3">
    <property type="entry name" value="RETINITIS PIGMENTOSA 1-LIKE 1 PROTEIN"/>
    <property type="match status" value="1"/>
</dbReference>
<evidence type="ECO:0000256" key="3">
    <source>
        <dbReference type="ARBA" id="ARBA00022490"/>
    </source>
</evidence>
<dbReference type="SUPFAM" id="SSF89837">
    <property type="entry name" value="Doublecortin (DC)"/>
    <property type="match status" value="1"/>
</dbReference>
<protein>
    <submittedName>
        <fullName evidence="7">Retinitis pigmentosa 1-like 1 protein</fullName>
    </submittedName>
</protein>
<keyword evidence="4" id="KW-0677">Repeat</keyword>
<feature type="domain" description="Doublecortin" evidence="6">
    <location>
        <begin position="114"/>
        <end position="174"/>
    </location>
</feature>
<dbReference type="InterPro" id="IPR003533">
    <property type="entry name" value="Doublecortin_dom"/>
</dbReference>
<dbReference type="Proteomes" id="UP001279410">
    <property type="component" value="Unassembled WGS sequence"/>
</dbReference>
<gene>
    <name evidence="7" type="ORF">AKAME5_001176600</name>
</gene>
<dbReference type="Gene3D" id="3.10.20.230">
    <property type="entry name" value="Doublecortin domain"/>
    <property type="match status" value="1"/>
</dbReference>
<comment type="caution">
    <text evidence="7">The sequence shown here is derived from an EMBL/GenBank/DDBJ whole genome shotgun (WGS) entry which is preliminary data.</text>
</comment>
<dbReference type="GO" id="GO:0060041">
    <property type="term" value="P:retina development in camera-type eye"/>
    <property type="evidence" value="ECO:0007669"/>
    <property type="project" value="TreeGrafter"/>
</dbReference>
<sequence length="174" mass="20593">MSSHKRNFQCFNAVGGEGSHKSSLPFKYHTGRLPRIPQHGMVAHHKPLEECYLCSEYRHAQALEALERQVSPLYHTHTPSHHYHPHQCVLGRPARPEEAHSGHNRYIHHHRYNKRVMLVKNSDPSLRKTIILHRRSLHSFGLFLEEVSELMQYHIRKLYTLEGRKLHNQQRAWE</sequence>
<accession>A0AAD3R983</accession>
<comment type="subcellular location">
    <subcellularLocation>
        <location evidence="1">Cell projection</location>
    </subcellularLocation>
    <subcellularLocation>
        <location evidence="2">Cytoplasm</location>
    </subcellularLocation>
</comment>
<dbReference type="PANTHER" id="PTHR23005">
    <property type="entry name" value="RETINITIS PIGMENTOSA 1 PROTEIN"/>
    <property type="match status" value="1"/>
</dbReference>
<name>A0AAD3R983_LATJO</name>
<dbReference type="EMBL" id="BRZM01000038">
    <property type="protein sequence ID" value="GLD59791.1"/>
    <property type="molecule type" value="Genomic_DNA"/>
</dbReference>
<dbReference type="GO" id="GO:0005930">
    <property type="term" value="C:axoneme"/>
    <property type="evidence" value="ECO:0007669"/>
    <property type="project" value="TreeGrafter"/>
</dbReference>
<dbReference type="GO" id="GO:0042461">
    <property type="term" value="P:photoreceptor cell development"/>
    <property type="evidence" value="ECO:0007669"/>
    <property type="project" value="TreeGrafter"/>
</dbReference>
<reference evidence="7" key="1">
    <citation type="submission" date="2022-08" db="EMBL/GenBank/DDBJ databases">
        <title>Genome sequencing of akame (Lates japonicus).</title>
        <authorList>
            <person name="Hashiguchi Y."/>
            <person name="Takahashi H."/>
        </authorList>
    </citation>
    <scope>NUCLEOTIDE SEQUENCE</scope>
    <source>
        <strain evidence="7">Kochi</strain>
    </source>
</reference>
<dbReference type="AlphaFoldDB" id="A0AAD3R983"/>
<evidence type="ECO:0000256" key="2">
    <source>
        <dbReference type="ARBA" id="ARBA00004496"/>
    </source>
</evidence>
<keyword evidence="3" id="KW-0963">Cytoplasm</keyword>
<dbReference type="GO" id="GO:0035082">
    <property type="term" value="P:axoneme assembly"/>
    <property type="evidence" value="ECO:0007669"/>
    <property type="project" value="TreeGrafter"/>
</dbReference>
<evidence type="ECO:0000259" key="6">
    <source>
        <dbReference type="PROSITE" id="PS50309"/>
    </source>
</evidence>
<keyword evidence="5" id="KW-0966">Cell projection</keyword>
<evidence type="ECO:0000256" key="4">
    <source>
        <dbReference type="ARBA" id="ARBA00022737"/>
    </source>
</evidence>